<evidence type="ECO:0000313" key="2">
    <source>
        <dbReference type="Proteomes" id="UP000028007"/>
    </source>
</evidence>
<proteinExistence type="predicted"/>
<evidence type="ECO:0000313" key="1">
    <source>
        <dbReference type="EMBL" id="KEQ31235.1"/>
    </source>
</evidence>
<accession>A0A081PKL2</accession>
<dbReference type="AlphaFoldDB" id="A0A081PKL2"/>
<dbReference type="RefSeq" id="WP_051759605.1">
    <property type="nucleotide sequence ID" value="NZ_JNFF01000019.1"/>
</dbReference>
<comment type="caution">
    <text evidence="1">The sequence shown here is derived from an EMBL/GenBank/DDBJ whole genome shotgun (WGS) entry which is preliminary data.</text>
</comment>
<gene>
    <name evidence="1" type="ORF">N180_03020</name>
</gene>
<name>A0A081PKL2_9SPHI</name>
<dbReference type="eggNOG" id="ENOG5033GGM">
    <property type="taxonomic scope" value="Bacteria"/>
</dbReference>
<sequence>MENEKFDLWCLVELFGHSKIAGKCTEQNIAGSNMLRVDVPETSKSGAFTKYYGAGAIYAINPVTEEVARTFADSLNVAPVNPWDVKKLHDKVLSLGPESQDEDDDFPY</sequence>
<dbReference type="OrthoDB" id="965837at2"/>
<reference evidence="1 2" key="1">
    <citation type="journal article" date="1992" name="Int. J. Syst. Bacteriol.">
        <title>Sphingobacterium antarcticus sp. nov. a Psychrotrophic Bacterium from the Soils of Schirmacher Oasis, Antarctica.</title>
        <authorList>
            <person name="Shivaji S."/>
            <person name="Ray M.K."/>
            <person name="Rao N.S."/>
            <person name="Saiserr L."/>
            <person name="Jagannadham M.V."/>
            <person name="Kumar G.S."/>
            <person name="Reddy G."/>
            <person name="Bhargava P.M."/>
        </authorList>
    </citation>
    <scope>NUCLEOTIDE SEQUENCE [LARGE SCALE GENOMIC DNA]</scope>
    <source>
        <strain evidence="1 2">4BY</strain>
    </source>
</reference>
<dbReference type="Proteomes" id="UP000028007">
    <property type="component" value="Unassembled WGS sequence"/>
</dbReference>
<organism evidence="1 2">
    <name type="scientific">Pedobacter antarcticus 4BY</name>
    <dbReference type="NCBI Taxonomy" id="1358423"/>
    <lineage>
        <taxon>Bacteria</taxon>
        <taxon>Pseudomonadati</taxon>
        <taxon>Bacteroidota</taxon>
        <taxon>Sphingobacteriia</taxon>
        <taxon>Sphingobacteriales</taxon>
        <taxon>Sphingobacteriaceae</taxon>
        <taxon>Pedobacter</taxon>
    </lineage>
</organism>
<dbReference type="EMBL" id="JNFF01000019">
    <property type="protein sequence ID" value="KEQ31235.1"/>
    <property type="molecule type" value="Genomic_DNA"/>
</dbReference>
<keyword evidence="2" id="KW-1185">Reference proteome</keyword>
<protein>
    <submittedName>
        <fullName evidence="1">Uncharacterized protein</fullName>
    </submittedName>
</protein>